<gene>
    <name evidence="2" type="ORF">DY000_02034008</name>
</gene>
<comment type="caution">
    <text evidence="2">The sequence shown here is derived from an EMBL/GenBank/DDBJ whole genome shotgun (WGS) entry which is preliminary data.</text>
</comment>
<dbReference type="Proteomes" id="UP000266723">
    <property type="component" value="Unassembled WGS sequence"/>
</dbReference>
<keyword evidence="1" id="KW-1133">Transmembrane helix</keyword>
<protein>
    <submittedName>
        <fullName evidence="2">Uncharacterized protein</fullName>
    </submittedName>
</protein>
<keyword evidence="1" id="KW-0812">Transmembrane</keyword>
<keyword evidence="1" id="KW-0472">Membrane</keyword>
<accession>A0ABQ7DZW0</accession>
<evidence type="ECO:0000313" key="3">
    <source>
        <dbReference type="Proteomes" id="UP000266723"/>
    </source>
</evidence>
<sequence length="82" mass="9277">YFERFIGCQEDSSKQSNFDSERVSCGVCRRQRGKDRYGARYFFALEPAFIISGSSVLILSKVDEELGYDHPMGGLKILCPDS</sequence>
<proteinExistence type="predicted"/>
<evidence type="ECO:0000256" key="1">
    <source>
        <dbReference type="SAM" id="Phobius"/>
    </source>
</evidence>
<reference evidence="2 3" key="1">
    <citation type="journal article" date="2020" name="BMC Genomics">
        <title>Intraspecific diversification of the crop wild relative Brassica cretica Lam. using demographic model selection.</title>
        <authorList>
            <person name="Kioukis A."/>
            <person name="Michalopoulou V.A."/>
            <person name="Briers L."/>
            <person name="Pirintsos S."/>
            <person name="Studholme D.J."/>
            <person name="Pavlidis P."/>
            <person name="Sarris P.F."/>
        </authorList>
    </citation>
    <scope>NUCLEOTIDE SEQUENCE [LARGE SCALE GENOMIC DNA]</scope>
    <source>
        <strain evidence="3">cv. PFS-1207/04</strain>
    </source>
</reference>
<evidence type="ECO:0000313" key="2">
    <source>
        <dbReference type="EMBL" id="KAF3583071.1"/>
    </source>
</evidence>
<organism evidence="2 3">
    <name type="scientific">Brassica cretica</name>
    <name type="common">Mustard</name>
    <dbReference type="NCBI Taxonomy" id="69181"/>
    <lineage>
        <taxon>Eukaryota</taxon>
        <taxon>Viridiplantae</taxon>
        <taxon>Streptophyta</taxon>
        <taxon>Embryophyta</taxon>
        <taxon>Tracheophyta</taxon>
        <taxon>Spermatophyta</taxon>
        <taxon>Magnoliopsida</taxon>
        <taxon>eudicotyledons</taxon>
        <taxon>Gunneridae</taxon>
        <taxon>Pentapetalae</taxon>
        <taxon>rosids</taxon>
        <taxon>malvids</taxon>
        <taxon>Brassicales</taxon>
        <taxon>Brassicaceae</taxon>
        <taxon>Brassiceae</taxon>
        <taxon>Brassica</taxon>
    </lineage>
</organism>
<feature type="transmembrane region" description="Helical" evidence="1">
    <location>
        <begin position="39"/>
        <end position="59"/>
    </location>
</feature>
<keyword evidence="3" id="KW-1185">Reference proteome</keyword>
<name>A0ABQ7DZW0_BRACR</name>
<feature type="non-terminal residue" evidence="2">
    <location>
        <position position="1"/>
    </location>
</feature>
<dbReference type="EMBL" id="QGKV02000649">
    <property type="protein sequence ID" value="KAF3583071.1"/>
    <property type="molecule type" value="Genomic_DNA"/>
</dbReference>